<comment type="caution">
    <text evidence="1">The sequence shown here is derived from an EMBL/GenBank/DDBJ whole genome shotgun (WGS) entry which is preliminary data.</text>
</comment>
<sequence>MVVADFSLRSTDDNSTQPKGCGYQKCNNNHICGANSITIIPFPLDIPWKLLKAIYSVEKTIMQRVREIPPEKATEVLDFIEFISFRNSHHLMLQAQQDVVSKYWDDPKLDIYNA</sequence>
<evidence type="ECO:0000313" key="2">
    <source>
        <dbReference type="Proteomes" id="UP000811545"/>
    </source>
</evidence>
<accession>A0A9E2BIP7</accession>
<evidence type="ECO:0008006" key="3">
    <source>
        <dbReference type="Google" id="ProtNLM"/>
    </source>
</evidence>
<gene>
    <name evidence="1" type="ORF">DDT42_01470</name>
</gene>
<evidence type="ECO:0000313" key="1">
    <source>
        <dbReference type="EMBL" id="MBT9145597.1"/>
    </source>
</evidence>
<protein>
    <recommendedName>
        <fullName evidence="3">DUF2281 domain-containing protein</fullName>
    </recommendedName>
</protein>
<dbReference type="Proteomes" id="UP000811545">
    <property type="component" value="Unassembled WGS sequence"/>
</dbReference>
<organism evidence="1 2">
    <name type="scientific">Psychracetigena formicireducens</name>
    <dbReference type="NCBI Taxonomy" id="2986056"/>
    <lineage>
        <taxon>Bacteria</taxon>
        <taxon>Bacillati</taxon>
        <taxon>Candidatus Lithacetigenota</taxon>
        <taxon>Candidatus Psychracetigena</taxon>
    </lineage>
</organism>
<proteinExistence type="predicted"/>
<name>A0A9E2BIP7_PSYF1</name>
<reference evidence="1 2" key="1">
    <citation type="journal article" date="2021" name="bioRxiv">
        <title>Unique metabolic strategies in Hadean analogues reveal hints for primordial physiology.</title>
        <authorList>
            <person name="Nobu M.K."/>
            <person name="Nakai R."/>
            <person name="Tamazawa S."/>
            <person name="Mori H."/>
            <person name="Toyoda A."/>
            <person name="Ijiri A."/>
            <person name="Suzuki S."/>
            <person name="Kurokawa K."/>
            <person name="Kamagata Y."/>
            <person name="Tamaki H."/>
        </authorList>
    </citation>
    <scope>NUCLEOTIDE SEQUENCE [LARGE SCALE GENOMIC DNA]</scope>
    <source>
        <strain evidence="1">BS525</strain>
    </source>
</reference>
<dbReference type="EMBL" id="QLTW01000125">
    <property type="protein sequence ID" value="MBT9145597.1"/>
    <property type="molecule type" value="Genomic_DNA"/>
</dbReference>
<dbReference type="AlphaFoldDB" id="A0A9E2BIP7"/>